<protein>
    <submittedName>
        <fullName evidence="6">Putative adenylylsulfate reductase-associated electron transfer protein QmoA</fullName>
    </submittedName>
</protein>
<name>A0A239AB82_9BACT</name>
<reference evidence="6 7" key="1">
    <citation type="submission" date="2017-06" db="EMBL/GenBank/DDBJ databases">
        <authorList>
            <person name="Kim H.J."/>
            <person name="Triplett B.A."/>
        </authorList>
    </citation>
    <scope>NUCLEOTIDE SEQUENCE [LARGE SCALE GENOMIC DNA]</scope>
    <source>
        <strain evidence="6 7">DSM 13116</strain>
    </source>
</reference>
<keyword evidence="2" id="KW-0479">Metal-binding</keyword>
<gene>
    <name evidence="6" type="ORF">SAMN04488503_1960</name>
</gene>
<dbReference type="EMBL" id="FZOC01000003">
    <property type="protein sequence ID" value="SNR92601.1"/>
    <property type="molecule type" value="Genomic_DNA"/>
</dbReference>
<evidence type="ECO:0000256" key="5">
    <source>
        <dbReference type="ARBA" id="ARBA00023014"/>
    </source>
</evidence>
<evidence type="ECO:0000256" key="3">
    <source>
        <dbReference type="ARBA" id="ARBA00023002"/>
    </source>
</evidence>
<dbReference type="PANTHER" id="PTHR43498:SF1">
    <property type="entry name" value="COB--COM HETERODISULFIDE REDUCTASE IRON-SULFUR SUBUNIT A"/>
    <property type="match status" value="1"/>
</dbReference>
<dbReference type="OrthoDB" id="9758544at2"/>
<dbReference type="Pfam" id="PF12831">
    <property type="entry name" value="FAD_oxidored"/>
    <property type="match status" value="1"/>
</dbReference>
<accession>A0A239AB82</accession>
<keyword evidence="4" id="KW-0408">Iron</keyword>
<dbReference type="GO" id="GO:0051539">
    <property type="term" value="F:4 iron, 4 sulfur cluster binding"/>
    <property type="evidence" value="ECO:0007669"/>
    <property type="project" value="UniProtKB-KW"/>
</dbReference>
<evidence type="ECO:0000256" key="2">
    <source>
        <dbReference type="ARBA" id="ARBA00022723"/>
    </source>
</evidence>
<dbReference type="RefSeq" id="WP_089274159.1">
    <property type="nucleotide sequence ID" value="NZ_FZOC01000003.1"/>
</dbReference>
<dbReference type="Gene3D" id="3.50.50.60">
    <property type="entry name" value="FAD/NAD(P)-binding domain"/>
    <property type="match status" value="1"/>
</dbReference>
<dbReference type="Proteomes" id="UP000198324">
    <property type="component" value="Unassembled WGS sequence"/>
</dbReference>
<dbReference type="SUPFAM" id="SSF51905">
    <property type="entry name" value="FAD/NAD(P)-binding domain"/>
    <property type="match status" value="1"/>
</dbReference>
<dbReference type="InterPro" id="IPR039650">
    <property type="entry name" value="HdrA-like"/>
</dbReference>
<keyword evidence="1" id="KW-0004">4Fe-4S</keyword>
<keyword evidence="5" id="KW-0411">Iron-sulfur</keyword>
<evidence type="ECO:0000313" key="7">
    <source>
        <dbReference type="Proteomes" id="UP000198324"/>
    </source>
</evidence>
<dbReference type="PANTHER" id="PTHR43498">
    <property type="entry name" value="FERREDOXIN:COB-COM HETERODISULFIDE REDUCTASE SUBUNIT A"/>
    <property type="match status" value="1"/>
</dbReference>
<evidence type="ECO:0000256" key="4">
    <source>
        <dbReference type="ARBA" id="ARBA00023004"/>
    </source>
</evidence>
<keyword evidence="3" id="KW-0560">Oxidoreductase</keyword>
<organism evidence="6 7">
    <name type="scientific">Humidesulfovibrio mexicanus</name>
    <dbReference type="NCBI Taxonomy" id="147047"/>
    <lineage>
        <taxon>Bacteria</taxon>
        <taxon>Pseudomonadati</taxon>
        <taxon>Thermodesulfobacteriota</taxon>
        <taxon>Desulfovibrionia</taxon>
        <taxon>Desulfovibrionales</taxon>
        <taxon>Desulfovibrionaceae</taxon>
        <taxon>Humidesulfovibrio</taxon>
    </lineage>
</organism>
<dbReference type="GO" id="GO:0046872">
    <property type="term" value="F:metal ion binding"/>
    <property type="evidence" value="ECO:0007669"/>
    <property type="project" value="UniProtKB-KW"/>
</dbReference>
<dbReference type="AlphaFoldDB" id="A0A239AB82"/>
<dbReference type="PRINTS" id="PR00368">
    <property type="entry name" value="FADPNR"/>
</dbReference>
<dbReference type="Gene3D" id="3.40.50.720">
    <property type="entry name" value="NAD(P)-binding Rossmann-like Domain"/>
    <property type="match status" value="1"/>
</dbReference>
<evidence type="ECO:0000313" key="6">
    <source>
        <dbReference type="EMBL" id="SNR92601.1"/>
    </source>
</evidence>
<keyword evidence="7" id="KW-1185">Reference proteome</keyword>
<dbReference type="InterPro" id="IPR036188">
    <property type="entry name" value="FAD/NAD-bd_sf"/>
</dbReference>
<proteinExistence type="predicted"/>
<evidence type="ECO:0000256" key="1">
    <source>
        <dbReference type="ARBA" id="ARBA00022485"/>
    </source>
</evidence>
<sequence>MSNNSILVVGGGFAGITAALEAAEVGHEVYIVETNPYLGGRVAQLNQYFPKLCPPSCGLEIQFQRIKNNPRVKFFTMADVVSVAGGPGAFDVKIKIRPRYVNTNCTMCGECEKAATTTVKSEFDFGICERKTAYRTHLFAFPQRYVVDAAACAPGEMDAIKAACPYGAVEPADAEKTLDLQVGAIVWATGWKPYDMEKLTNLGGGKLKNVVSNMQFERLAAPNGPTSGKILRPGDGREPKRIAFVQCAGSRDENHLNYCSYICCMASLKHVTYIREKNPDARVTIYYIDLRTPGRYDNFKQKVEADDKLSLVKGKVAKIVEDEGLNPIVTVEDAVTGIKSEEKYDLVVLATGMQPSCAGTKLPVQVPVDEDGFITGGEDKGIIAAGCAKLPLDVMKTAQTGTGAAMKAIQTMVGR</sequence>
<dbReference type="GO" id="GO:0016491">
    <property type="term" value="F:oxidoreductase activity"/>
    <property type="evidence" value="ECO:0007669"/>
    <property type="project" value="UniProtKB-KW"/>
</dbReference>